<dbReference type="EMBL" id="CP029822">
    <property type="protein sequence ID" value="AZS50764.1"/>
    <property type="molecule type" value="Genomic_DNA"/>
</dbReference>
<evidence type="ECO:0000313" key="3">
    <source>
        <dbReference type="Proteomes" id="UP000273143"/>
    </source>
</evidence>
<sequence length="436" mass="46074">MRWKRDAMKNYKQVSPIILVLLAGYCNISHAVCQRVAPISNSVVSPRLASINITNSFLQPVGAPLGTSIFNVGTGDINQVLFQCDVSDIGKIYEQIATSGDDRVGGFYDLGQRDGNPNYFATYFPYVGLRLTHVNSGAVFTRSWKSIPLKNYEIVGDKINIRAKDFSPIKADLVKLSSLPPESGSVSNLCGNLASTTMTSIYNCMQPNGYVTFVGPGIPGEQDGSDSAYNRGSQNAGGWNAISMGAAPMASVTYTSTCVARNVTPVVLFPTITEASLNEGNVVRNDFTVTVECDNSAIANVSSGSTLLGLQASYSAYAAAEKLGLVNSEGGVKYLLSDDYDSSPNTAKGVGIALSNATTGLSMNFVGWSSCTASGCPATPASGWYPVTAGAQVSNNMANGYTTYTTQFTATLTKIPGQRVTPGKVKATAYVLVRVQ</sequence>
<dbReference type="Pfam" id="PF00419">
    <property type="entry name" value="Fimbrial"/>
    <property type="match status" value="1"/>
</dbReference>
<dbReference type="Proteomes" id="UP000273143">
    <property type="component" value="Chromosome"/>
</dbReference>
<feature type="domain" description="Fimbrial-type adhesion" evidence="1">
    <location>
        <begin position="252"/>
        <end position="436"/>
    </location>
</feature>
<proteinExistence type="predicted"/>
<keyword evidence="3" id="KW-1185">Reference proteome</keyword>
<protein>
    <recommendedName>
        <fullName evidence="1">Fimbrial-type adhesion domain-containing protein</fullName>
    </recommendedName>
</protein>
<name>A0A3Q9JJ75_9GAMM</name>
<dbReference type="GO" id="GO:0007155">
    <property type="term" value="P:cell adhesion"/>
    <property type="evidence" value="ECO:0007669"/>
    <property type="project" value="InterPro"/>
</dbReference>
<dbReference type="InterPro" id="IPR011228">
    <property type="entry name" value="UCP029766"/>
</dbReference>
<accession>A0A3Q9JJ75</accession>
<dbReference type="InterPro" id="IPR008966">
    <property type="entry name" value="Adhesion_dom_sf"/>
</dbReference>
<evidence type="ECO:0000313" key="2">
    <source>
        <dbReference type="EMBL" id="AZS50764.1"/>
    </source>
</evidence>
<dbReference type="GO" id="GO:0009289">
    <property type="term" value="C:pilus"/>
    <property type="evidence" value="ECO:0007669"/>
    <property type="project" value="InterPro"/>
</dbReference>
<organism evidence="2 3">
    <name type="scientific">Entomomonas moraniae</name>
    <dbReference type="NCBI Taxonomy" id="2213226"/>
    <lineage>
        <taxon>Bacteria</taxon>
        <taxon>Pseudomonadati</taxon>
        <taxon>Pseudomonadota</taxon>
        <taxon>Gammaproteobacteria</taxon>
        <taxon>Pseudomonadales</taxon>
        <taxon>Pseudomonadaceae</taxon>
        <taxon>Entomomonas</taxon>
    </lineage>
</organism>
<dbReference type="KEGG" id="emo:DM558_08200"/>
<evidence type="ECO:0000259" key="1">
    <source>
        <dbReference type="Pfam" id="PF00419"/>
    </source>
</evidence>
<dbReference type="InterPro" id="IPR000259">
    <property type="entry name" value="Adhesion_dom_fimbrial"/>
</dbReference>
<dbReference type="AlphaFoldDB" id="A0A3Q9JJ75"/>
<dbReference type="PIRSF" id="PIRSF029766">
    <property type="entry name" value="UCP029766"/>
    <property type="match status" value="1"/>
</dbReference>
<dbReference type="SUPFAM" id="SSF49401">
    <property type="entry name" value="Bacterial adhesins"/>
    <property type="match status" value="1"/>
</dbReference>
<reference evidence="3" key="1">
    <citation type="submission" date="2018-06" db="EMBL/GenBank/DDBJ databases">
        <title>Complete genome of Pseudomonas insecticola strain QZS01.</title>
        <authorList>
            <person name="Wang J."/>
            <person name="Su Q."/>
        </authorList>
    </citation>
    <scope>NUCLEOTIDE SEQUENCE [LARGE SCALE GENOMIC DNA]</scope>
    <source>
        <strain evidence="3">QZS01</strain>
    </source>
</reference>
<gene>
    <name evidence="2" type="ORF">DM558_08200</name>
</gene>